<evidence type="ECO:0000313" key="2">
    <source>
        <dbReference type="Proteomes" id="UP001139534"/>
    </source>
</evidence>
<dbReference type="Proteomes" id="UP001139534">
    <property type="component" value="Unassembled WGS sequence"/>
</dbReference>
<dbReference type="RefSeq" id="WP_248550262.1">
    <property type="nucleotide sequence ID" value="NZ_JALPRK010000001.1"/>
</dbReference>
<accession>A0A9X2BRV1</accession>
<dbReference type="AlphaFoldDB" id="A0A9X2BRV1"/>
<organism evidence="1 2">
    <name type="scientific">Paenibacillus mellifer</name>
    <dbReference type="NCBI Taxonomy" id="2937794"/>
    <lineage>
        <taxon>Bacteria</taxon>
        <taxon>Bacillati</taxon>
        <taxon>Bacillota</taxon>
        <taxon>Bacilli</taxon>
        <taxon>Bacillales</taxon>
        <taxon>Paenibacillaceae</taxon>
        <taxon>Paenibacillus</taxon>
    </lineage>
</organism>
<evidence type="ECO:0000313" key="1">
    <source>
        <dbReference type="EMBL" id="MCK8486051.1"/>
    </source>
</evidence>
<sequence>MSVQPWGHPQQRIVYQADTQSAQHLRSIRDRVQGICRQHVNQRVRIETMDGHVHVGRIVSCQGGMLHLAVPRYGGQRAFGAPFFGPSPSDEMILTLVLYELLVIALLS</sequence>
<gene>
    <name evidence="1" type="ORF">M0651_02575</name>
</gene>
<comment type="caution">
    <text evidence="1">The sequence shown here is derived from an EMBL/GenBank/DDBJ whole genome shotgun (WGS) entry which is preliminary data.</text>
</comment>
<keyword evidence="2" id="KW-1185">Reference proteome</keyword>
<protein>
    <submittedName>
        <fullName evidence="1">Uncharacterized protein</fullName>
    </submittedName>
</protein>
<reference evidence="1" key="1">
    <citation type="submission" date="2022-04" db="EMBL/GenBank/DDBJ databases">
        <authorList>
            <person name="Seo M.-J."/>
        </authorList>
    </citation>
    <scope>NUCLEOTIDE SEQUENCE</scope>
    <source>
        <strain evidence="1">MBLB2552</strain>
    </source>
</reference>
<name>A0A9X2BRV1_9BACL</name>
<proteinExistence type="predicted"/>
<dbReference type="EMBL" id="JALPRK010000001">
    <property type="protein sequence ID" value="MCK8486051.1"/>
    <property type="molecule type" value="Genomic_DNA"/>
</dbReference>